<evidence type="ECO:0000313" key="9">
    <source>
        <dbReference type="EMBL" id="CAB3402071.1"/>
    </source>
</evidence>
<dbReference type="Pfam" id="PF00237">
    <property type="entry name" value="Ribosomal_L22"/>
    <property type="match status" value="1"/>
</dbReference>
<evidence type="ECO:0000256" key="1">
    <source>
        <dbReference type="ARBA" id="ARBA00009451"/>
    </source>
</evidence>
<proteinExistence type="inferred from homology"/>
<dbReference type="SUPFAM" id="SSF54843">
    <property type="entry name" value="Ribosomal protein L22"/>
    <property type="match status" value="1"/>
</dbReference>
<dbReference type="AlphaFoldDB" id="A0A8S1ERI4"/>
<dbReference type="InterPro" id="IPR036394">
    <property type="entry name" value="Ribosomal_uL22_sf"/>
</dbReference>
<dbReference type="GO" id="GO:0005762">
    <property type="term" value="C:mitochondrial large ribosomal subunit"/>
    <property type="evidence" value="ECO:0007669"/>
    <property type="project" value="TreeGrafter"/>
</dbReference>
<evidence type="ECO:0000313" key="10">
    <source>
        <dbReference type="Proteomes" id="UP000494206"/>
    </source>
</evidence>
<accession>A0A8S1ERI4</accession>
<comment type="caution">
    <text evidence="9">The sequence shown here is derived from an EMBL/GenBank/DDBJ whole genome shotgun (WGS) entry which is preliminary data.</text>
</comment>
<organism evidence="9 10">
    <name type="scientific">Caenorhabditis bovis</name>
    <dbReference type="NCBI Taxonomy" id="2654633"/>
    <lineage>
        <taxon>Eukaryota</taxon>
        <taxon>Metazoa</taxon>
        <taxon>Ecdysozoa</taxon>
        <taxon>Nematoda</taxon>
        <taxon>Chromadorea</taxon>
        <taxon>Rhabditida</taxon>
        <taxon>Rhabditina</taxon>
        <taxon>Rhabditomorpha</taxon>
        <taxon>Rhabditoidea</taxon>
        <taxon>Rhabditidae</taxon>
        <taxon>Peloderinae</taxon>
        <taxon>Caenorhabditis</taxon>
    </lineage>
</organism>
<gene>
    <name evidence="9" type="ORF">CBOVIS_LOCUS4740</name>
</gene>
<keyword evidence="2 6" id="KW-0689">Ribosomal protein</keyword>
<feature type="signal peptide" evidence="8">
    <location>
        <begin position="1"/>
        <end position="20"/>
    </location>
</feature>
<dbReference type="Gene3D" id="3.90.470.10">
    <property type="entry name" value="Ribosomal protein L22/L17"/>
    <property type="match status" value="1"/>
</dbReference>
<comment type="similarity">
    <text evidence="1 6">Belongs to the universal ribosomal protein uL22 family.</text>
</comment>
<dbReference type="EMBL" id="CADEPM010000003">
    <property type="protein sequence ID" value="CAB3402071.1"/>
    <property type="molecule type" value="Genomic_DNA"/>
</dbReference>
<name>A0A8S1ERI4_9PELO</name>
<evidence type="ECO:0000256" key="8">
    <source>
        <dbReference type="SAM" id="SignalP"/>
    </source>
</evidence>
<dbReference type="GO" id="GO:0006412">
    <property type="term" value="P:translation"/>
    <property type="evidence" value="ECO:0007669"/>
    <property type="project" value="InterPro"/>
</dbReference>
<sequence length="329" mass="38192">MLLELIVALVLGYILLIVHKQDVAKGGEGIPVVGPILEEIEDAVKQFMERRSRRQASRRARNESISSENNDEINETVGGNNGSKEPLNPPRGEKFESVRPENAEQIWEKRAKLRVAKLQKDEQLSSKVYYAPEWELDRKANNEEGFPDPLKNYGMTPEKWEYYNKVVWPPNYIVPETGLPKPREVFHCKQSVHFSPKRMWTSCQLVWKMNVDEALAQLEMQQTKGCTLLAETIKKAKQRAADEFHIEFPSQMYIADAFPVQSNIIKGARRHAHEDWNPVRYRYIHIFVRLEEGPAPGFKQRTKPKSGWDHMNEYYNLGFIVDCFVDGKY</sequence>
<evidence type="ECO:0000256" key="2">
    <source>
        <dbReference type="ARBA" id="ARBA00022980"/>
    </source>
</evidence>
<dbReference type="InterPro" id="IPR001063">
    <property type="entry name" value="Ribosomal_uL22"/>
</dbReference>
<keyword evidence="3 6" id="KW-0687">Ribonucleoprotein</keyword>
<evidence type="ECO:0000256" key="5">
    <source>
        <dbReference type="ARBA" id="ARBA00035506"/>
    </source>
</evidence>
<dbReference type="InterPro" id="IPR047867">
    <property type="entry name" value="Ribosomal_uL22_bac/org-type"/>
</dbReference>
<dbReference type="OrthoDB" id="416470at2759"/>
<evidence type="ECO:0000256" key="7">
    <source>
        <dbReference type="SAM" id="MobiDB-lite"/>
    </source>
</evidence>
<evidence type="ECO:0000256" key="3">
    <source>
        <dbReference type="ARBA" id="ARBA00023274"/>
    </source>
</evidence>
<feature type="chain" id="PRO_5035820767" description="Large ribosomal subunit protein uL22m" evidence="8">
    <location>
        <begin position="21"/>
        <end position="329"/>
    </location>
</feature>
<evidence type="ECO:0000256" key="4">
    <source>
        <dbReference type="ARBA" id="ARBA00035286"/>
    </source>
</evidence>
<keyword evidence="8" id="KW-0732">Signal</keyword>
<reference evidence="9 10" key="1">
    <citation type="submission" date="2020-04" db="EMBL/GenBank/DDBJ databases">
        <authorList>
            <person name="Laetsch R D."/>
            <person name="Stevens L."/>
            <person name="Kumar S."/>
            <person name="Blaxter L. M."/>
        </authorList>
    </citation>
    <scope>NUCLEOTIDE SEQUENCE [LARGE SCALE GENOMIC DNA]</scope>
</reference>
<dbReference type="Proteomes" id="UP000494206">
    <property type="component" value="Unassembled WGS sequence"/>
</dbReference>
<dbReference type="GO" id="GO:0003735">
    <property type="term" value="F:structural constituent of ribosome"/>
    <property type="evidence" value="ECO:0007669"/>
    <property type="project" value="InterPro"/>
</dbReference>
<dbReference type="PANTHER" id="PTHR13501">
    <property type="entry name" value="CHLOROPLAST 50S RIBOSOMAL PROTEIN L22-RELATED"/>
    <property type="match status" value="1"/>
</dbReference>
<keyword evidence="10" id="KW-1185">Reference proteome</keyword>
<protein>
    <recommendedName>
        <fullName evidence="4">Large ribosomal subunit protein uL22m</fullName>
    </recommendedName>
    <alternativeName>
        <fullName evidence="5">39S ribosomal protein L22, mitochondrial</fullName>
    </alternativeName>
</protein>
<feature type="region of interest" description="Disordered" evidence="7">
    <location>
        <begin position="51"/>
        <end position="100"/>
    </location>
</feature>
<feature type="compositionally biased region" description="Basic and acidic residues" evidence="7">
    <location>
        <begin position="91"/>
        <end position="100"/>
    </location>
</feature>
<dbReference type="PANTHER" id="PTHR13501:SF8">
    <property type="entry name" value="LARGE RIBOSOMAL SUBUNIT PROTEIN UL22M"/>
    <property type="match status" value="1"/>
</dbReference>
<evidence type="ECO:0000256" key="6">
    <source>
        <dbReference type="RuleBase" id="RU004005"/>
    </source>
</evidence>